<proteinExistence type="inferred from homology"/>
<sequence>MFLAGTILILVTGCVKNDLYNTPHPEKGAVVITTDWMDALSETDIPTTYNLRMDETIKQAEGKVYSYSDLLTPGRHSLLVYNEPQGMTINGTTATVDLREDGTLKPLPEYLFSAKKELDVVQDDTLHITVSMIRRLCPIVLNLSLTGENAKEIARIDATLSGIINSIDLQNNVTGNENLTVTLDVQQAANKVYDYATGKLKMGCRVVGVNSNEHQLLTVTVTMNDSYKSTIVSDLTDYLKNLNADMKPIELTQTVEALQDGHFNGTITDWIVTDDFEIDAQ</sequence>
<accession>A0A6H0KV92</accession>
<dbReference type="InterPro" id="IPR014941">
    <property type="entry name" value="FimB/Mfa2/Mfa3"/>
</dbReference>
<evidence type="ECO:0000256" key="3">
    <source>
        <dbReference type="ARBA" id="ARBA00022729"/>
    </source>
</evidence>
<dbReference type="EMBL" id="CP050831">
    <property type="protein sequence ID" value="QIU97394.1"/>
    <property type="molecule type" value="Genomic_DNA"/>
</dbReference>
<evidence type="ECO:0000313" key="9">
    <source>
        <dbReference type="Proteomes" id="UP000501780"/>
    </source>
</evidence>
<dbReference type="GO" id="GO:0009279">
    <property type="term" value="C:cell outer membrane"/>
    <property type="evidence" value="ECO:0007669"/>
    <property type="project" value="UniProtKB-SubCell"/>
</dbReference>
<comment type="subcellular location">
    <subcellularLocation>
        <location evidence="1">Cell outer membrane</location>
    </subcellularLocation>
</comment>
<protein>
    <submittedName>
        <fullName evidence="8">FimB/Mfa2 family fimbrial subunit</fullName>
    </submittedName>
</protein>
<dbReference type="Proteomes" id="UP000501780">
    <property type="component" value="Chromosome"/>
</dbReference>
<dbReference type="AlphaFoldDB" id="A0A6H0KV92"/>
<evidence type="ECO:0000256" key="6">
    <source>
        <dbReference type="ARBA" id="ARBA00023237"/>
    </source>
</evidence>
<gene>
    <name evidence="8" type="ORF">BacF7301_03455</name>
</gene>
<name>A0A6H0KV92_9BACE</name>
<evidence type="ECO:0000256" key="1">
    <source>
        <dbReference type="ARBA" id="ARBA00004442"/>
    </source>
</evidence>
<keyword evidence="6" id="KW-0998">Cell outer membrane</keyword>
<keyword evidence="5" id="KW-0564">Palmitate</keyword>
<evidence type="ECO:0000313" key="8">
    <source>
        <dbReference type="EMBL" id="QIU97394.1"/>
    </source>
</evidence>
<keyword evidence="4" id="KW-0472">Membrane</keyword>
<reference evidence="8 9" key="1">
    <citation type="submission" date="2020-03" db="EMBL/GenBank/DDBJ databases">
        <title>Genomic analysis of Bacteroides faecium CBA7301.</title>
        <authorList>
            <person name="Kim J."/>
            <person name="Roh S.W."/>
        </authorList>
    </citation>
    <scope>NUCLEOTIDE SEQUENCE [LARGE SCALE GENOMIC DNA]</scope>
    <source>
        <strain evidence="8 9">CBA7301</strain>
    </source>
</reference>
<keyword evidence="9" id="KW-1185">Reference proteome</keyword>
<keyword evidence="3" id="KW-0732">Signal</keyword>
<dbReference type="KEGG" id="bfc:BacF7301_03455"/>
<organism evidence="8 9">
    <name type="scientific">Bacteroides faecium</name>
    <dbReference type="NCBI Taxonomy" id="2715212"/>
    <lineage>
        <taxon>Bacteria</taxon>
        <taxon>Pseudomonadati</taxon>
        <taxon>Bacteroidota</taxon>
        <taxon>Bacteroidia</taxon>
        <taxon>Bacteroidales</taxon>
        <taxon>Bacteroidaceae</taxon>
        <taxon>Bacteroides</taxon>
    </lineage>
</organism>
<evidence type="ECO:0000256" key="5">
    <source>
        <dbReference type="ARBA" id="ARBA00023139"/>
    </source>
</evidence>
<dbReference type="Pfam" id="PF08842">
    <property type="entry name" value="Mfa2"/>
    <property type="match status" value="1"/>
</dbReference>
<evidence type="ECO:0000256" key="7">
    <source>
        <dbReference type="ARBA" id="ARBA00023288"/>
    </source>
</evidence>
<comment type="similarity">
    <text evidence="2">Belongs to the bacteroidetes fimbrillin superfamily. FimB/Mfa2 family.</text>
</comment>
<evidence type="ECO:0000256" key="4">
    <source>
        <dbReference type="ARBA" id="ARBA00023136"/>
    </source>
</evidence>
<evidence type="ECO:0000256" key="2">
    <source>
        <dbReference type="ARBA" id="ARBA00007248"/>
    </source>
</evidence>
<keyword evidence="7" id="KW-0449">Lipoprotein</keyword>